<dbReference type="RefSeq" id="WP_096166288.1">
    <property type="nucleotide sequence ID" value="NZ_BAAAIQ010000056.1"/>
</dbReference>
<dbReference type="OrthoDB" id="3403133at2"/>
<accession>A0A2A3YJS8</accession>
<dbReference type="EMBL" id="NRGR01000013">
    <property type="protein sequence ID" value="PCC39567.1"/>
    <property type="molecule type" value="Genomic_DNA"/>
</dbReference>
<dbReference type="NCBIfam" id="NF033179">
    <property type="entry name" value="TnsA_like_Actin"/>
    <property type="match status" value="1"/>
</dbReference>
<sequence length="242" mass="26633">MARSTLLDTELRYVADDRREVTTSVRDAVAAALSTAQPVRRVGSYAGQRHYSGLFWSATTGGHVPYESHLELDRLWLADFDPTVTWIAAQPMWLRGRDGTVIRRHAPDLLLTRADRSLEVVDVKPGDLARRPKVASVFDWTARVCETRGWRYQVWSGADPVRLANIRTLAIGRRPGHVDPDDLARLRAAGKVGVTLGAALGQGPRPAQIAAVMTLLWMGHWTVDLSVPLGLGAPITSIRESS</sequence>
<evidence type="ECO:0008006" key="3">
    <source>
        <dbReference type="Google" id="ProtNLM"/>
    </source>
</evidence>
<dbReference type="InterPro" id="IPR048000">
    <property type="entry name" value="TnsA-like"/>
</dbReference>
<protein>
    <recommendedName>
        <fullName evidence="3">Transposase</fullName>
    </recommendedName>
</protein>
<keyword evidence="2" id="KW-1185">Reference proteome</keyword>
<dbReference type="GeneID" id="95328443"/>
<dbReference type="AlphaFoldDB" id="A0A2A3YJS8"/>
<evidence type="ECO:0000313" key="1">
    <source>
        <dbReference type="EMBL" id="PCC39567.1"/>
    </source>
</evidence>
<evidence type="ECO:0000313" key="2">
    <source>
        <dbReference type="Proteomes" id="UP000218598"/>
    </source>
</evidence>
<name>A0A2A3YJS8_9MICO</name>
<organism evidence="1 2">
    <name type="scientific">Brachybacterium alimentarium</name>
    <dbReference type="NCBI Taxonomy" id="47845"/>
    <lineage>
        <taxon>Bacteria</taxon>
        <taxon>Bacillati</taxon>
        <taxon>Actinomycetota</taxon>
        <taxon>Actinomycetes</taxon>
        <taxon>Micrococcales</taxon>
        <taxon>Dermabacteraceae</taxon>
        <taxon>Brachybacterium</taxon>
    </lineage>
</organism>
<comment type="caution">
    <text evidence="1">The sequence shown here is derived from an EMBL/GenBank/DDBJ whole genome shotgun (WGS) entry which is preliminary data.</text>
</comment>
<proteinExistence type="predicted"/>
<dbReference type="Proteomes" id="UP000218598">
    <property type="component" value="Unassembled WGS sequence"/>
</dbReference>
<reference evidence="1 2" key="1">
    <citation type="journal article" date="2017" name="Elife">
        <title>Extensive horizontal gene transfer in cheese-associated bacteria.</title>
        <authorList>
            <person name="Bonham K.S."/>
            <person name="Wolfe B.E."/>
            <person name="Dutton R.J."/>
        </authorList>
    </citation>
    <scope>NUCLEOTIDE SEQUENCE [LARGE SCALE GENOMIC DNA]</scope>
    <source>
        <strain evidence="1 2">341_9</strain>
    </source>
</reference>
<gene>
    <name evidence="1" type="ORF">CIK66_07545</name>
</gene>